<feature type="transmembrane region" description="Helical" evidence="2">
    <location>
        <begin position="269"/>
        <end position="289"/>
    </location>
</feature>
<feature type="transmembrane region" description="Helical" evidence="2">
    <location>
        <begin position="58"/>
        <end position="78"/>
    </location>
</feature>
<sequence>MEVTKPSPPPRPPRKHYLDNLRNFGTAHVILHHTAASYGYGGGPNGPHSACFDKASPLVTACLAVDLAWGLGQFFWISGYFSAESLTKSSDAKFIKNKLVRLGVPALLYSIFLHPLQAVFELPKWDWASVKKAYADAFLKFKGAAGSAWHSATILSLDLLVVLLKRFVYVMGLRQILSAKSPRLGQLYVQLCRWGWTAVAAGSFLIRTKFPPGRKMPLIDVEPSFVLQYAYAYAMGHLAYYAKKPRLMSLVEGGLPDYTAKNTSPKLSLLKASAFAAATLPVLFVPGMIEKYLSRKKTVSADSDKKQASSSDGSGLNNEKTDPAPDITSETNLLAGWTTTAALSAVWAEVLFNTISPAHINYMERNHSTPTKMKLWSPRYAYGAFLLHSPVSWVIGETVDSVLCPDGNKPDWMESKVWQNYGPLIMSGVVGTADVVASYATSMFLIDYVPGVGRFL</sequence>
<keyword evidence="2" id="KW-0472">Membrane</keyword>
<evidence type="ECO:0000313" key="4">
    <source>
        <dbReference type="EMBL" id="KAK7966409.1"/>
    </source>
</evidence>
<dbReference type="GeneID" id="92069970"/>
<dbReference type="Pfam" id="PF01757">
    <property type="entry name" value="Acyl_transf_3"/>
    <property type="match status" value="1"/>
</dbReference>
<feature type="transmembrane region" description="Helical" evidence="2">
    <location>
        <begin position="99"/>
        <end position="120"/>
    </location>
</feature>
<dbReference type="PANTHER" id="PTHR36927:SF4">
    <property type="entry name" value="BLR5718 PROTEIN"/>
    <property type="match status" value="1"/>
</dbReference>
<feature type="region of interest" description="Disordered" evidence="1">
    <location>
        <begin position="303"/>
        <end position="328"/>
    </location>
</feature>
<keyword evidence="5" id="KW-1185">Reference proteome</keyword>
<organism evidence="4 5">
    <name type="scientific">Apiospora aurea</name>
    <dbReference type="NCBI Taxonomy" id="335848"/>
    <lineage>
        <taxon>Eukaryota</taxon>
        <taxon>Fungi</taxon>
        <taxon>Dikarya</taxon>
        <taxon>Ascomycota</taxon>
        <taxon>Pezizomycotina</taxon>
        <taxon>Sordariomycetes</taxon>
        <taxon>Xylariomycetidae</taxon>
        <taxon>Amphisphaeriales</taxon>
        <taxon>Apiosporaceae</taxon>
        <taxon>Apiospora</taxon>
    </lineage>
</organism>
<feature type="transmembrane region" description="Helical" evidence="2">
    <location>
        <begin position="148"/>
        <end position="167"/>
    </location>
</feature>
<keyword evidence="2" id="KW-0812">Transmembrane</keyword>
<keyword evidence="2" id="KW-1133">Transmembrane helix</keyword>
<dbReference type="RefSeq" id="XP_066705801.1">
    <property type="nucleotide sequence ID" value="XM_066836908.1"/>
</dbReference>
<feature type="domain" description="Acyltransferase 3" evidence="3">
    <location>
        <begin position="16"/>
        <end position="402"/>
    </location>
</feature>
<accession>A0ABR1QUR3</accession>
<gene>
    <name evidence="4" type="ORF">PG986_000686</name>
</gene>
<comment type="caution">
    <text evidence="4">The sequence shown here is derived from an EMBL/GenBank/DDBJ whole genome shotgun (WGS) entry which is preliminary data.</text>
</comment>
<evidence type="ECO:0000256" key="1">
    <source>
        <dbReference type="SAM" id="MobiDB-lite"/>
    </source>
</evidence>
<dbReference type="Proteomes" id="UP001391051">
    <property type="component" value="Unassembled WGS sequence"/>
</dbReference>
<evidence type="ECO:0000313" key="5">
    <source>
        <dbReference type="Proteomes" id="UP001391051"/>
    </source>
</evidence>
<proteinExistence type="predicted"/>
<evidence type="ECO:0000259" key="3">
    <source>
        <dbReference type="Pfam" id="PF01757"/>
    </source>
</evidence>
<name>A0ABR1QUR3_9PEZI</name>
<evidence type="ECO:0000256" key="2">
    <source>
        <dbReference type="SAM" id="Phobius"/>
    </source>
</evidence>
<dbReference type="PANTHER" id="PTHR36927">
    <property type="entry name" value="BLR4337 PROTEIN"/>
    <property type="match status" value="1"/>
</dbReference>
<reference evidence="4 5" key="1">
    <citation type="submission" date="2023-01" db="EMBL/GenBank/DDBJ databases">
        <title>Analysis of 21 Apiospora genomes using comparative genomics revels a genus with tremendous synthesis potential of carbohydrate active enzymes and secondary metabolites.</title>
        <authorList>
            <person name="Sorensen T."/>
        </authorList>
    </citation>
    <scope>NUCLEOTIDE SEQUENCE [LARGE SCALE GENOMIC DNA]</scope>
    <source>
        <strain evidence="4 5">CBS 24483</strain>
    </source>
</reference>
<dbReference type="EMBL" id="JAQQWE010000001">
    <property type="protein sequence ID" value="KAK7966409.1"/>
    <property type="molecule type" value="Genomic_DNA"/>
</dbReference>
<protein>
    <recommendedName>
        <fullName evidence="3">Acyltransferase 3 domain-containing protein</fullName>
    </recommendedName>
</protein>
<dbReference type="InterPro" id="IPR002656">
    <property type="entry name" value="Acyl_transf_3_dom"/>
</dbReference>
<dbReference type="InterPro" id="IPR050623">
    <property type="entry name" value="Glucan_succinyl_AcylTrfase"/>
</dbReference>